<dbReference type="InterPro" id="IPR045630">
    <property type="entry name" value="DUF6316"/>
</dbReference>
<dbReference type="RefSeq" id="WP_091811492.1">
    <property type="nucleotide sequence ID" value="NZ_FNNE01000002.1"/>
</dbReference>
<evidence type="ECO:0000313" key="2">
    <source>
        <dbReference type="EMBL" id="SDW30653.1"/>
    </source>
</evidence>
<name>A0A1H2SG24_9GAMM</name>
<dbReference type="EMBL" id="FNNE01000002">
    <property type="protein sequence ID" value="SDW30653.1"/>
    <property type="molecule type" value="Genomic_DNA"/>
</dbReference>
<evidence type="ECO:0000313" key="3">
    <source>
        <dbReference type="Proteomes" id="UP000199675"/>
    </source>
</evidence>
<gene>
    <name evidence="2" type="ORF">SAMN04487960_102124</name>
</gene>
<organism evidence="2 3">
    <name type="scientific">Marinobacter mobilis</name>
    <dbReference type="NCBI Taxonomy" id="488533"/>
    <lineage>
        <taxon>Bacteria</taxon>
        <taxon>Pseudomonadati</taxon>
        <taxon>Pseudomonadota</taxon>
        <taxon>Gammaproteobacteria</taxon>
        <taxon>Pseudomonadales</taxon>
        <taxon>Marinobacteraceae</taxon>
        <taxon>Marinobacter</taxon>
    </lineage>
</organism>
<accession>A0A1H2SG24</accession>
<evidence type="ECO:0000259" key="1">
    <source>
        <dbReference type="Pfam" id="PF19837"/>
    </source>
</evidence>
<dbReference type="STRING" id="488533.SAMN04487960_102124"/>
<proteinExistence type="predicted"/>
<keyword evidence="3" id="KW-1185">Reference proteome</keyword>
<dbReference type="AlphaFoldDB" id="A0A1H2SG24"/>
<dbReference type="Pfam" id="PF19837">
    <property type="entry name" value="DUF6316"/>
    <property type="match status" value="1"/>
</dbReference>
<protein>
    <recommendedName>
        <fullName evidence="1">DUF6316 domain-containing protein</fullName>
    </recommendedName>
</protein>
<dbReference type="OrthoDB" id="6199386at2"/>
<reference evidence="2 3" key="1">
    <citation type="submission" date="2016-10" db="EMBL/GenBank/DDBJ databases">
        <authorList>
            <person name="de Groot N.N."/>
        </authorList>
    </citation>
    <scope>NUCLEOTIDE SEQUENCE [LARGE SCALE GENOMIC DNA]</scope>
    <source>
        <strain evidence="2 3">CGMCC 1.7059</strain>
    </source>
</reference>
<feature type="domain" description="DUF6316" evidence="1">
    <location>
        <begin position="9"/>
        <end position="52"/>
    </location>
</feature>
<sequence length="98" mass="11173">MLNNNNVPQPFPSERFLETHLGWFAMTREKNDLGPFATRGEAEEALRAHIRVFAGLNDRELNPVYHGIGVHDSSHCTKTHCARCIDEKAFMQGVVFFE</sequence>
<dbReference type="Proteomes" id="UP000199675">
    <property type="component" value="Unassembled WGS sequence"/>
</dbReference>